<reference evidence="4 5" key="1">
    <citation type="journal article" date="2016" name="Nat. Commun.">
        <title>Thousands of microbial genomes shed light on interconnected biogeochemical processes in an aquifer system.</title>
        <authorList>
            <person name="Anantharaman K."/>
            <person name="Brown C.T."/>
            <person name="Hug L.A."/>
            <person name="Sharon I."/>
            <person name="Castelle C.J."/>
            <person name="Probst A.J."/>
            <person name="Thomas B.C."/>
            <person name="Singh A."/>
            <person name="Wilkins M.J."/>
            <person name="Karaoz U."/>
            <person name="Brodie E.L."/>
            <person name="Williams K.H."/>
            <person name="Hubbard S.S."/>
            <person name="Banfield J.F."/>
        </authorList>
    </citation>
    <scope>NUCLEOTIDE SEQUENCE [LARGE SCALE GENOMIC DNA]</scope>
</reference>
<gene>
    <name evidence="4" type="ORF">A2419_02975</name>
</gene>
<dbReference type="GO" id="GO:0006508">
    <property type="term" value="P:proteolysis"/>
    <property type="evidence" value="ECO:0007669"/>
    <property type="project" value="InterPro"/>
</dbReference>
<keyword evidence="2" id="KW-0378">Hydrolase</keyword>
<dbReference type="InterPro" id="IPR002410">
    <property type="entry name" value="Peptidase_S33"/>
</dbReference>
<comment type="caution">
    <text evidence="4">The sequence shown here is derived from an EMBL/GenBank/DDBJ whole genome shotgun (WGS) entry which is preliminary data.</text>
</comment>
<evidence type="ECO:0000256" key="1">
    <source>
        <dbReference type="ARBA" id="ARBA00010088"/>
    </source>
</evidence>
<sequence>MKDQYFTERNIAYRTNELVRGRPTLVFVHGVSGSSSAWKEYEEALKDEFNIVTYDQRGHGHSKRYSKYSDYHLKKFGEDLHELLTHIGEYPYILVGHSFGVLVVLSFLEHWQKQIAGVILISGDYYVGRHFAVRLLSFLLSPVPLLTYLPKFAHKPGRINYARFPNSGDWHMGRSLTDVRNTGVCTYLFCLKQSYVPDFSNVLESITVPTLVLHGTKDTIFNIKNSVAMAKRIPGATFKKIEGANHIVVVNFPHKVIDALRAFVKTTI</sequence>
<evidence type="ECO:0000259" key="3">
    <source>
        <dbReference type="Pfam" id="PF00561"/>
    </source>
</evidence>
<dbReference type="InterPro" id="IPR029058">
    <property type="entry name" value="AB_hydrolase_fold"/>
</dbReference>
<dbReference type="GO" id="GO:0008233">
    <property type="term" value="F:peptidase activity"/>
    <property type="evidence" value="ECO:0007669"/>
    <property type="project" value="InterPro"/>
</dbReference>
<accession>A0A1F4Y5Q6</accession>
<dbReference type="Gene3D" id="3.40.50.1820">
    <property type="entry name" value="alpha/beta hydrolase"/>
    <property type="match status" value="1"/>
</dbReference>
<evidence type="ECO:0000313" key="4">
    <source>
        <dbReference type="EMBL" id="OGC88603.1"/>
    </source>
</evidence>
<dbReference type="PANTHER" id="PTHR43689">
    <property type="entry name" value="HYDROLASE"/>
    <property type="match status" value="1"/>
</dbReference>
<dbReference type="EMBL" id="MEXB01000007">
    <property type="protein sequence ID" value="OGC88603.1"/>
    <property type="molecule type" value="Genomic_DNA"/>
</dbReference>
<proteinExistence type="inferred from homology"/>
<evidence type="ECO:0000256" key="2">
    <source>
        <dbReference type="ARBA" id="ARBA00022801"/>
    </source>
</evidence>
<comment type="similarity">
    <text evidence="1">Belongs to the peptidase S33 family.</text>
</comment>
<organism evidence="4 5">
    <name type="scientific">Candidatus Adlerbacteria bacterium RIFOXYC1_FULL_48_26</name>
    <dbReference type="NCBI Taxonomy" id="1797247"/>
    <lineage>
        <taxon>Bacteria</taxon>
        <taxon>Candidatus Adleribacteriota</taxon>
    </lineage>
</organism>
<dbReference type="AlphaFoldDB" id="A0A1F4Y5Q6"/>
<name>A0A1F4Y5Q6_9BACT</name>
<evidence type="ECO:0000313" key="5">
    <source>
        <dbReference type="Proteomes" id="UP000176568"/>
    </source>
</evidence>
<dbReference type="PRINTS" id="PR00111">
    <property type="entry name" value="ABHYDROLASE"/>
</dbReference>
<dbReference type="Pfam" id="PF00561">
    <property type="entry name" value="Abhydrolase_1"/>
    <property type="match status" value="1"/>
</dbReference>
<feature type="domain" description="AB hydrolase-1" evidence="3">
    <location>
        <begin position="23"/>
        <end position="249"/>
    </location>
</feature>
<dbReference type="SUPFAM" id="SSF53474">
    <property type="entry name" value="alpha/beta-Hydrolases"/>
    <property type="match status" value="1"/>
</dbReference>
<dbReference type="Proteomes" id="UP000176568">
    <property type="component" value="Unassembled WGS sequence"/>
</dbReference>
<protein>
    <recommendedName>
        <fullName evidence="3">AB hydrolase-1 domain-containing protein</fullName>
    </recommendedName>
</protein>
<dbReference type="PRINTS" id="PR00793">
    <property type="entry name" value="PROAMNOPTASE"/>
</dbReference>
<dbReference type="InterPro" id="IPR000073">
    <property type="entry name" value="AB_hydrolase_1"/>
</dbReference>
<dbReference type="STRING" id="1797247.A2419_02975"/>
<dbReference type="PANTHER" id="PTHR43689:SF8">
    <property type="entry name" value="ALPHA_BETA-HYDROLASES SUPERFAMILY PROTEIN"/>
    <property type="match status" value="1"/>
</dbReference>